<accession>A0A2M8RV82</accession>
<dbReference type="EMBL" id="PHGZ01000014">
    <property type="protein sequence ID" value="PJG82797.1"/>
    <property type="molecule type" value="Genomic_DNA"/>
</dbReference>
<name>A0A2M8RV82_9PAST</name>
<dbReference type="AlphaFoldDB" id="A0A2M8RV82"/>
<reference evidence="1 2" key="1">
    <citation type="submission" date="2017-11" db="EMBL/GenBank/DDBJ databases">
        <title>Reclassification of Bisgaard taxon 5 as Caviibacterium pharyngocola gen. nov., sp. nov.</title>
        <authorList>
            <person name="Christensen H."/>
        </authorList>
    </citation>
    <scope>NUCLEOTIDE SEQUENCE [LARGE SCALE GENOMIC DNA]</scope>
    <source>
        <strain evidence="1 2">7_3</strain>
    </source>
</reference>
<dbReference type="RefSeq" id="WP_100296896.1">
    <property type="nucleotide sequence ID" value="NZ_PHGZ01000014.1"/>
</dbReference>
<keyword evidence="2" id="KW-1185">Reference proteome</keyword>
<sequence length="60" mass="7117">MSLYSVVVYNKRTQQQDHFVIIPQQLIQWQNSDDIELIEINAITPWSGENEDGEYYDDPE</sequence>
<proteinExistence type="predicted"/>
<comment type="caution">
    <text evidence="1">The sequence shown here is derived from an EMBL/GenBank/DDBJ whole genome shotgun (WGS) entry which is preliminary data.</text>
</comment>
<protein>
    <submittedName>
        <fullName evidence="1">Uncharacterized protein</fullName>
    </submittedName>
</protein>
<evidence type="ECO:0000313" key="2">
    <source>
        <dbReference type="Proteomes" id="UP000230282"/>
    </source>
</evidence>
<evidence type="ECO:0000313" key="1">
    <source>
        <dbReference type="EMBL" id="PJG82797.1"/>
    </source>
</evidence>
<gene>
    <name evidence="1" type="ORF">CVP04_07490</name>
</gene>
<dbReference type="Proteomes" id="UP000230282">
    <property type="component" value="Unassembled WGS sequence"/>
</dbReference>
<organism evidence="1 2">
    <name type="scientific">Caviibacterium pharyngocola</name>
    <dbReference type="NCBI Taxonomy" id="28159"/>
    <lineage>
        <taxon>Bacteria</taxon>
        <taxon>Pseudomonadati</taxon>
        <taxon>Pseudomonadota</taxon>
        <taxon>Gammaproteobacteria</taxon>
        <taxon>Pasteurellales</taxon>
        <taxon>Pasteurellaceae</taxon>
        <taxon>Caviibacterium</taxon>
    </lineage>
</organism>